<evidence type="ECO:0000313" key="7">
    <source>
        <dbReference type="EMBL" id="PZO43279.1"/>
    </source>
</evidence>
<evidence type="ECO:0000313" key="8">
    <source>
        <dbReference type="Proteomes" id="UP000249467"/>
    </source>
</evidence>
<dbReference type="GO" id="GO:0000156">
    <property type="term" value="F:phosphorelay response regulator activity"/>
    <property type="evidence" value="ECO:0007669"/>
    <property type="project" value="TreeGrafter"/>
</dbReference>
<keyword evidence="1 3" id="KW-0238">DNA-binding</keyword>
<feature type="region of interest" description="Disordered" evidence="4">
    <location>
        <begin position="247"/>
        <end position="280"/>
    </location>
</feature>
<comment type="caution">
    <text evidence="2">Lacks conserved residue(s) required for the propagation of feature annotation.</text>
</comment>
<feature type="compositionally biased region" description="Polar residues" evidence="4">
    <location>
        <begin position="254"/>
        <end position="265"/>
    </location>
</feature>
<proteinExistence type="predicted"/>
<dbReference type="InterPro" id="IPR039420">
    <property type="entry name" value="WalR-like"/>
</dbReference>
<dbReference type="InterPro" id="IPR036388">
    <property type="entry name" value="WH-like_DNA-bd_sf"/>
</dbReference>
<dbReference type="InterPro" id="IPR011006">
    <property type="entry name" value="CheY-like_superfamily"/>
</dbReference>
<feature type="domain" description="Response regulatory" evidence="5">
    <location>
        <begin position="23"/>
        <end position="136"/>
    </location>
</feature>
<name>A0A2W4WN28_9CYAN</name>
<evidence type="ECO:0000256" key="1">
    <source>
        <dbReference type="ARBA" id="ARBA00023125"/>
    </source>
</evidence>
<sequence>MQTHNPRAIGITRQESISLIPISIEIVEGNPNLASLLGWHLQQIGYSVFQAVSCQQAKLVFQKQQPSLVILSTDLPDGDGVELCRWLHKQRSSLIFIISSRTGESDIVEGLKAGSDDYLTKPFGMQEFLARVEALTRRLRTSAPPACLDYGTLKIDLVQRQVRLKGSAIDLTPQEFSLLYVLAQSEGLALSRAELLQRAWPDEINNPRTVDTHVLSLRKKLEVDPQQPNLIQTVRNIGYRFNPEALARSPLRPNPQSSQNLNSDRPPQFTAPPSRSFAKY</sequence>
<dbReference type="PROSITE" id="PS50110">
    <property type="entry name" value="RESPONSE_REGULATORY"/>
    <property type="match status" value="1"/>
</dbReference>
<gene>
    <name evidence="7" type="ORF">DCF19_04825</name>
</gene>
<dbReference type="CDD" id="cd00383">
    <property type="entry name" value="trans_reg_C"/>
    <property type="match status" value="1"/>
</dbReference>
<dbReference type="PANTHER" id="PTHR48111">
    <property type="entry name" value="REGULATOR OF RPOS"/>
    <property type="match status" value="1"/>
</dbReference>
<dbReference type="SMART" id="SM00448">
    <property type="entry name" value="REC"/>
    <property type="match status" value="1"/>
</dbReference>
<dbReference type="Gene3D" id="6.10.250.690">
    <property type="match status" value="1"/>
</dbReference>
<reference evidence="7 8" key="2">
    <citation type="submission" date="2018-06" db="EMBL/GenBank/DDBJ databases">
        <title>Metagenomic assembly of (sub)arctic Cyanobacteria and their associated microbiome from non-axenic cultures.</title>
        <authorList>
            <person name="Baurain D."/>
        </authorList>
    </citation>
    <scope>NUCLEOTIDE SEQUENCE [LARGE SCALE GENOMIC DNA]</scope>
    <source>
        <strain evidence="7">ULC066bin1</strain>
    </source>
</reference>
<dbReference type="InterPro" id="IPR001867">
    <property type="entry name" value="OmpR/PhoB-type_DNA-bd"/>
</dbReference>
<dbReference type="InterPro" id="IPR001789">
    <property type="entry name" value="Sig_transdc_resp-reg_receiver"/>
</dbReference>
<dbReference type="Pfam" id="PF00486">
    <property type="entry name" value="Trans_reg_C"/>
    <property type="match status" value="1"/>
</dbReference>
<dbReference type="Gene3D" id="3.40.50.2300">
    <property type="match status" value="1"/>
</dbReference>
<reference evidence="7 8" key="1">
    <citation type="submission" date="2018-04" db="EMBL/GenBank/DDBJ databases">
        <authorList>
            <person name="Go L.Y."/>
            <person name="Mitchell J.A."/>
        </authorList>
    </citation>
    <scope>NUCLEOTIDE SEQUENCE [LARGE SCALE GENOMIC DNA]</scope>
    <source>
        <strain evidence="7">ULC066bin1</strain>
    </source>
</reference>
<organism evidence="7 8">
    <name type="scientific">Pseudanabaena frigida</name>
    <dbReference type="NCBI Taxonomy" id="945775"/>
    <lineage>
        <taxon>Bacteria</taxon>
        <taxon>Bacillati</taxon>
        <taxon>Cyanobacteriota</taxon>
        <taxon>Cyanophyceae</taxon>
        <taxon>Pseudanabaenales</taxon>
        <taxon>Pseudanabaenaceae</taxon>
        <taxon>Pseudanabaena</taxon>
    </lineage>
</organism>
<evidence type="ECO:0000256" key="4">
    <source>
        <dbReference type="SAM" id="MobiDB-lite"/>
    </source>
</evidence>
<dbReference type="AlphaFoldDB" id="A0A2W4WN28"/>
<dbReference type="GO" id="GO:0032993">
    <property type="term" value="C:protein-DNA complex"/>
    <property type="evidence" value="ECO:0007669"/>
    <property type="project" value="TreeGrafter"/>
</dbReference>
<feature type="DNA-binding region" description="OmpR/PhoB-type" evidence="3">
    <location>
        <begin position="145"/>
        <end position="243"/>
    </location>
</feature>
<dbReference type="EMBL" id="QBML01000005">
    <property type="protein sequence ID" value="PZO43279.1"/>
    <property type="molecule type" value="Genomic_DNA"/>
</dbReference>
<feature type="domain" description="OmpR/PhoB-type" evidence="6">
    <location>
        <begin position="145"/>
        <end position="243"/>
    </location>
</feature>
<dbReference type="SUPFAM" id="SSF52172">
    <property type="entry name" value="CheY-like"/>
    <property type="match status" value="1"/>
</dbReference>
<dbReference type="Gene3D" id="1.10.10.10">
    <property type="entry name" value="Winged helix-like DNA-binding domain superfamily/Winged helix DNA-binding domain"/>
    <property type="match status" value="1"/>
</dbReference>
<dbReference type="FunFam" id="1.10.10.10:FF:000457">
    <property type="entry name" value="Two component transcriptional regulator NrrA"/>
    <property type="match status" value="1"/>
</dbReference>
<dbReference type="GO" id="GO:0006355">
    <property type="term" value="P:regulation of DNA-templated transcription"/>
    <property type="evidence" value="ECO:0007669"/>
    <property type="project" value="InterPro"/>
</dbReference>
<dbReference type="Proteomes" id="UP000249467">
    <property type="component" value="Unassembled WGS sequence"/>
</dbReference>
<evidence type="ECO:0000256" key="3">
    <source>
        <dbReference type="PROSITE-ProRule" id="PRU01091"/>
    </source>
</evidence>
<comment type="caution">
    <text evidence="7">The sequence shown here is derived from an EMBL/GenBank/DDBJ whole genome shotgun (WGS) entry which is preliminary data.</text>
</comment>
<accession>A0A2W4WN28</accession>
<dbReference type="PROSITE" id="PS51755">
    <property type="entry name" value="OMPR_PHOB"/>
    <property type="match status" value="1"/>
</dbReference>
<evidence type="ECO:0000259" key="5">
    <source>
        <dbReference type="PROSITE" id="PS50110"/>
    </source>
</evidence>
<dbReference type="GO" id="GO:0005829">
    <property type="term" value="C:cytosol"/>
    <property type="evidence" value="ECO:0007669"/>
    <property type="project" value="TreeGrafter"/>
</dbReference>
<dbReference type="PANTHER" id="PTHR48111:SF68">
    <property type="entry name" value="OMPR SUBFAMILY"/>
    <property type="match status" value="1"/>
</dbReference>
<evidence type="ECO:0000256" key="2">
    <source>
        <dbReference type="PROSITE-ProRule" id="PRU00169"/>
    </source>
</evidence>
<evidence type="ECO:0000259" key="6">
    <source>
        <dbReference type="PROSITE" id="PS51755"/>
    </source>
</evidence>
<protein>
    <submittedName>
        <fullName evidence="7">DNA-binding response regulator</fullName>
    </submittedName>
</protein>
<dbReference type="SMART" id="SM00862">
    <property type="entry name" value="Trans_reg_C"/>
    <property type="match status" value="1"/>
</dbReference>
<dbReference type="Pfam" id="PF00072">
    <property type="entry name" value="Response_reg"/>
    <property type="match status" value="1"/>
</dbReference>
<dbReference type="GO" id="GO:0000976">
    <property type="term" value="F:transcription cis-regulatory region binding"/>
    <property type="evidence" value="ECO:0007669"/>
    <property type="project" value="TreeGrafter"/>
</dbReference>